<dbReference type="Pfam" id="PF10740">
    <property type="entry name" value="DUF2529"/>
    <property type="match status" value="1"/>
</dbReference>
<feature type="domain" description="DUF2529" evidence="1">
    <location>
        <begin position="1"/>
        <end position="172"/>
    </location>
</feature>
<evidence type="ECO:0000313" key="2">
    <source>
        <dbReference type="EMBL" id="THE10284.1"/>
    </source>
</evidence>
<dbReference type="Proteomes" id="UP000306477">
    <property type="component" value="Unassembled WGS sequence"/>
</dbReference>
<dbReference type="OrthoDB" id="2737584at2"/>
<proteinExistence type="predicted"/>
<dbReference type="AlphaFoldDB" id="A0A4S3PM72"/>
<sequence>MLKIFTTQLQGHFNRIMEKEEMNMEDGARILAQSVISNGSIFVHGFGEMAAVETEALFGAEPLKSAKPLFTNNKINEVEGVDSVLLITRFSTDEEAIKLAEELRGNGIQTVAISAIVKTEDERTLNKIVDIHIDSKLTKPLIPDDVGTRFGFPSVMTALYAYFGLTFTIKEMVDEFE</sequence>
<dbReference type="EMBL" id="SLUB01000050">
    <property type="protein sequence ID" value="THE10284.1"/>
    <property type="molecule type" value="Genomic_DNA"/>
</dbReference>
<organism evidence="2 3">
    <name type="scientific">Bacillus timonensis</name>
    <dbReference type="NCBI Taxonomy" id="1033734"/>
    <lineage>
        <taxon>Bacteria</taxon>
        <taxon>Bacillati</taxon>
        <taxon>Bacillota</taxon>
        <taxon>Bacilli</taxon>
        <taxon>Bacillales</taxon>
        <taxon>Bacillaceae</taxon>
        <taxon>Bacillus</taxon>
    </lineage>
</organism>
<dbReference type="InterPro" id="IPR019676">
    <property type="entry name" value="DUF2529"/>
</dbReference>
<protein>
    <submittedName>
        <fullName evidence="2">DUF2529 family protein</fullName>
    </submittedName>
</protein>
<accession>A0A4S3PM72</accession>
<dbReference type="Gene3D" id="3.40.50.10490">
    <property type="entry name" value="Glucose-6-phosphate isomerase like protein, domain 1"/>
    <property type="match status" value="1"/>
</dbReference>
<evidence type="ECO:0000313" key="3">
    <source>
        <dbReference type="Proteomes" id="UP000306477"/>
    </source>
</evidence>
<keyword evidence="3" id="KW-1185">Reference proteome</keyword>
<reference evidence="2 3" key="1">
    <citation type="journal article" date="2019" name="Indoor Air">
        <title>Impacts of indoor surface finishes on bacterial viability.</title>
        <authorList>
            <person name="Hu J."/>
            <person name="Maamar S.B."/>
            <person name="Glawe A.J."/>
            <person name="Gottel N."/>
            <person name="Gilbert J.A."/>
            <person name="Hartmann E.M."/>
        </authorList>
    </citation>
    <scope>NUCLEOTIDE SEQUENCE [LARGE SCALE GENOMIC DNA]</scope>
    <source>
        <strain evidence="2 3">AF060A6</strain>
    </source>
</reference>
<gene>
    <name evidence="2" type="ORF">E1I69_19340</name>
</gene>
<dbReference type="RefSeq" id="WP_136381209.1">
    <property type="nucleotide sequence ID" value="NZ_SLUB01000050.1"/>
</dbReference>
<name>A0A4S3PM72_9BACI</name>
<evidence type="ECO:0000259" key="1">
    <source>
        <dbReference type="Pfam" id="PF10740"/>
    </source>
</evidence>
<comment type="caution">
    <text evidence="2">The sequence shown here is derived from an EMBL/GenBank/DDBJ whole genome shotgun (WGS) entry which is preliminary data.</text>
</comment>
<dbReference type="STRING" id="1033734.GCA_000285535_02579"/>